<evidence type="ECO:0000256" key="1">
    <source>
        <dbReference type="SAM" id="Phobius"/>
    </source>
</evidence>
<keyword evidence="1" id="KW-1133">Transmembrane helix</keyword>
<keyword evidence="1" id="KW-0812">Transmembrane</keyword>
<dbReference type="OrthoDB" id="1905162at2759"/>
<dbReference type="InterPro" id="IPR048354">
    <property type="entry name" value="TOD1_MUCI70_glycTrfase_dom"/>
</dbReference>
<dbReference type="EMBL" id="NKXS01005049">
    <property type="protein sequence ID" value="PIN04677.1"/>
    <property type="molecule type" value="Genomic_DNA"/>
</dbReference>
<reference evidence="4" key="1">
    <citation type="journal article" date="2018" name="Gigascience">
        <title>Genome assembly of the Pink Ipe (Handroanthus impetiginosus, Bignoniaceae), a highly valued, ecologically keystone Neotropical timber forest tree.</title>
        <authorList>
            <person name="Silva-Junior O.B."/>
            <person name="Grattapaglia D."/>
            <person name="Novaes E."/>
            <person name="Collevatti R.G."/>
        </authorList>
    </citation>
    <scope>NUCLEOTIDE SEQUENCE [LARGE SCALE GENOMIC DNA]</scope>
    <source>
        <strain evidence="4">cv. UFG-1</strain>
    </source>
</reference>
<dbReference type="Pfam" id="PF04765">
    <property type="entry name" value="TOD1_MUCI70"/>
    <property type="match status" value="1"/>
</dbReference>
<feature type="domain" description="TOD1/MUCI70 glycosyltransferase-like" evidence="2">
    <location>
        <begin position="110"/>
        <end position="404"/>
    </location>
</feature>
<comment type="caution">
    <text evidence="3">The sequence shown here is derived from an EMBL/GenBank/DDBJ whole genome shotgun (WGS) entry which is preliminary data.</text>
</comment>
<dbReference type="Proteomes" id="UP000231279">
    <property type="component" value="Unassembled WGS sequence"/>
</dbReference>
<keyword evidence="4" id="KW-1185">Reference proteome</keyword>
<proteinExistence type="predicted"/>
<evidence type="ECO:0000259" key="2">
    <source>
        <dbReference type="Pfam" id="PF04765"/>
    </source>
</evidence>
<protein>
    <recommendedName>
        <fullName evidence="2">TOD1/MUCI70 glycosyltransferase-like domain-containing protein</fullName>
    </recommendedName>
</protein>
<name>A0A2G9GHA6_9LAMI</name>
<gene>
    <name evidence="3" type="ORF">CDL12_22785</name>
</gene>
<organism evidence="3 4">
    <name type="scientific">Handroanthus impetiginosus</name>
    <dbReference type="NCBI Taxonomy" id="429701"/>
    <lineage>
        <taxon>Eukaryota</taxon>
        <taxon>Viridiplantae</taxon>
        <taxon>Streptophyta</taxon>
        <taxon>Embryophyta</taxon>
        <taxon>Tracheophyta</taxon>
        <taxon>Spermatophyta</taxon>
        <taxon>Magnoliopsida</taxon>
        <taxon>eudicotyledons</taxon>
        <taxon>Gunneridae</taxon>
        <taxon>Pentapetalae</taxon>
        <taxon>asterids</taxon>
        <taxon>lamiids</taxon>
        <taxon>Lamiales</taxon>
        <taxon>Bignoniaceae</taxon>
        <taxon>Crescentiina</taxon>
        <taxon>Tabebuia alliance</taxon>
        <taxon>Handroanthus</taxon>
    </lineage>
</organism>
<evidence type="ECO:0000313" key="4">
    <source>
        <dbReference type="Proteomes" id="UP000231279"/>
    </source>
</evidence>
<dbReference type="AlphaFoldDB" id="A0A2G9GHA6"/>
<dbReference type="PANTHER" id="PTHR12956">
    <property type="entry name" value="ALKALINE CERAMIDASE-RELATED"/>
    <property type="match status" value="1"/>
</dbReference>
<dbReference type="STRING" id="429701.A0A2G9GHA6"/>
<keyword evidence="1" id="KW-0472">Membrane</keyword>
<evidence type="ECO:0000313" key="3">
    <source>
        <dbReference type="EMBL" id="PIN04677.1"/>
    </source>
</evidence>
<dbReference type="PANTHER" id="PTHR12956:SF13">
    <property type="entry name" value="ALKALINE CERAMIDASE TOD1"/>
    <property type="match status" value="1"/>
</dbReference>
<feature type="transmembrane region" description="Helical" evidence="1">
    <location>
        <begin position="17"/>
        <end position="37"/>
    </location>
</feature>
<sequence>MGKAAKFSTPLLCHSKLLCFSVLYLFSSLFLAVYFSFSTTKCIFRSSPYDPIQELLFSYPSSYGEHKYALPTTRSSCNSPVYFSDYWVALEEIRKLCSNFTPSALKYLQRTDESFGGNLSFYNRSSYFDHHDNETQIPCGFFKRFPISNSDQISMEKCHGLVVVSTIFNDHDKIRQPRGLGSKTLDYVCFFMFVDDATLNRLHFHNIISKKSKEFKIGAWKIVKVSSESLYENAAMNGIIPKYLIHRLFPNAKYSIWIDAKLQLVVDPVLLIHSLVVRENVDMAISRHPYFVHTMEEAMATARWKKWWDVNGLKIQMEAYCENGLEPWNSEKPYPTDVPDSALILRKHNVATNLFSCLLFNELEVFNPRDQLPFAYVRDKMNPKLNLNMFEVEVFEQVAVEYRHNLKKGGASVGPKLKKASSDLFGNGTLGKCKEYLLKMWGESHD</sequence>
<dbReference type="InterPro" id="IPR006852">
    <property type="entry name" value="TOD1_MUCI70"/>
</dbReference>
<accession>A0A2G9GHA6</accession>